<dbReference type="KEGG" id="trg:TRUGW13939_05293"/>
<dbReference type="Pfam" id="PF01266">
    <property type="entry name" value="DAO"/>
    <property type="match status" value="1"/>
</dbReference>
<dbReference type="Pfam" id="PF01494">
    <property type="entry name" value="FAD_binding_3"/>
    <property type="match status" value="1"/>
</dbReference>
<feature type="domain" description="FAD-binding" evidence="7">
    <location>
        <begin position="184"/>
        <end position="299"/>
    </location>
</feature>
<evidence type="ECO:0000256" key="3">
    <source>
        <dbReference type="ARBA" id="ARBA00022827"/>
    </source>
</evidence>
<dbReference type="SUPFAM" id="SSF51905">
    <property type="entry name" value="FAD/NAD(P)-binding domain"/>
    <property type="match status" value="1"/>
</dbReference>
<accession>A0A7H8QVT1</accession>
<dbReference type="GeneID" id="55992791"/>
<reference evidence="9" key="1">
    <citation type="submission" date="2020-06" db="EMBL/GenBank/DDBJ databases">
        <title>A chromosome-scale genome assembly of Talaromyces rugulosus W13939.</title>
        <authorList>
            <person name="Wang B."/>
            <person name="Guo L."/>
            <person name="Ye K."/>
            <person name="Wang L."/>
        </authorList>
    </citation>
    <scope>NUCLEOTIDE SEQUENCE [LARGE SCALE GENOMIC DNA]</scope>
    <source>
        <strain evidence="9">W13939</strain>
    </source>
</reference>
<evidence type="ECO:0000256" key="5">
    <source>
        <dbReference type="ARBA" id="ARBA00023033"/>
    </source>
</evidence>
<evidence type="ECO:0000256" key="4">
    <source>
        <dbReference type="ARBA" id="ARBA00023002"/>
    </source>
</evidence>
<keyword evidence="5" id="KW-0503">Monooxygenase</keyword>
<proteinExistence type="inferred from homology"/>
<dbReference type="PANTHER" id="PTHR13789:SF317">
    <property type="entry name" value="FAD-BINDING DOMAIN-CONTAINING PROTEIN-RELATED"/>
    <property type="match status" value="1"/>
</dbReference>
<dbReference type="Proteomes" id="UP000509510">
    <property type="component" value="Chromosome III"/>
</dbReference>
<keyword evidence="9" id="KW-1185">Reference proteome</keyword>
<dbReference type="OrthoDB" id="9993796at2759"/>
<dbReference type="RefSeq" id="XP_035344350.1">
    <property type="nucleotide sequence ID" value="XM_035488457.1"/>
</dbReference>
<dbReference type="Gene3D" id="3.30.9.30">
    <property type="match status" value="1"/>
</dbReference>
<dbReference type="GO" id="GO:0071949">
    <property type="term" value="F:FAD binding"/>
    <property type="evidence" value="ECO:0007669"/>
    <property type="project" value="InterPro"/>
</dbReference>
<dbReference type="Gene3D" id="3.50.50.60">
    <property type="entry name" value="FAD/NAD(P)-binding domain"/>
    <property type="match status" value="2"/>
</dbReference>
<dbReference type="PANTHER" id="PTHR13789">
    <property type="entry name" value="MONOOXYGENASE"/>
    <property type="match status" value="1"/>
</dbReference>
<protein>
    <recommendedName>
        <fullName evidence="10">FAD-binding domain-containing protein</fullName>
    </recommendedName>
</protein>
<evidence type="ECO:0000313" key="9">
    <source>
        <dbReference type="Proteomes" id="UP000509510"/>
    </source>
</evidence>
<evidence type="ECO:0008006" key="10">
    <source>
        <dbReference type="Google" id="ProtNLM"/>
    </source>
</evidence>
<name>A0A7H8QVT1_TALRU</name>
<sequence>MHTPNESPSHKPLKVLVIGAGIAGLSAAIALGKQGHEVVILEKSQFAKETGAAIHLPPNCTALLKWMDVDPTTFGGTLLREIHRYDSKGDLIFRNDFSDVRGKWQASVFREHVSPSTPAPHPTGKSCVRWLFPMDKLKFFDSKKDPGVFLEWAAEDRRVVAYPCANNTIFNLCAFMPSSEAAVPEKGDWQASTETETLVNAFKNFSEGVQEIILQAKDAKCWGLYDMGDLTTWSKGCAALLGDAAHPFQPYMGQGGAMAIEDAVCIATLLSSGTTVEKVSSRLKLYERARRPRVEEVLRYTRMNGRDENDESKGARMSPSDMVHFMNVLFSHNEIEHCSKLLAAESST</sequence>
<dbReference type="SUPFAM" id="SSF54373">
    <property type="entry name" value="FAD-linked reductases, C-terminal domain"/>
    <property type="match status" value="1"/>
</dbReference>
<evidence type="ECO:0000256" key="1">
    <source>
        <dbReference type="ARBA" id="ARBA00007992"/>
    </source>
</evidence>
<comment type="similarity">
    <text evidence="1">Belongs to the paxM FAD-dependent monooxygenase family.</text>
</comment>
<dbReference type="InterPro" id="IPR006076">
    <property type="entry name" value="FAD-dep_OxRdtase"/>
</dbReference>
<evidence type="ECO:0000259" key="6">
    <source>
        <dbReference type="Pfam" id="PF01266"/>
    </source>
</evidence>
<organism evidence="8 9">
    <name type="scientific">Talaromyces rugulosus</name>
    <name type="common">Penicillium rugulosum</name>
    <dbReference type="NCBI Taxonomy" id="121627"/>
    <lineage>
        <taxon>Eukaryota</taxon>
        <taxon>Fungi</taxon>
        <taxon>Dikarya</taxon>
        <taxon>Ascomycota</taxon>
        <taxon>Pezizomycotina</taxon>
        <taxon>Eurotiomycetes</taxon>
        <taxon>Eurotiomycetidae</taxon>
        <taxon>Eurotiales</taxon>
        <taxon>Trichocomaceae</taxon>
        <taxon>Talaromyces</taxon>
        <taxon>Talaromyces sect. Islandici</taxon>
    </lineage>
</organism>
<dbReference type="InterPro" id="IPR036188">
    <property type="entry name" value="FAD/NAD-bd_sf"/>
</dbReference>
<evidence type="ECO:0000259" key="7">
    <source>
        <dbReference type="Pfam" id="PF01494"/>
    </source>
</evidence>
<evidence type="ECO:0000313" key="8">
    <source>
        <dbReference type="EMBL" id="QKX58172.1"/>
    </source>
</evidence>
<keyword evidence="3" id="KW-0274">FAD</keyword>
<keyword evidence="2" id="KW-0285">Flavoprotein</keyword>
<keyword evidence="4" id="KW-0560">Oxidoreductase</keyword>
<dbReference type="AlphaFoldDB" id="A0A7H8QVT1"/>
<gene>
    <name evidence="8" type="ORF">TRUGW13939_05293</name>
</gene>
<dbReference type="InterPro" id="IPR002938">
    <property type="entry name" value="FAD-bd"/>
</dbReference>
<feature type="domain" description="FAD dependent oxidoreductase" evidence="6">
    <location>
        <begin position="14"/>
        <end position="50"/>
    </location>
</feature>
<dbReference type="EMBL" id="CP055900">
    <property type="protein sequence ID" value="QKX58172.1"/>
    <property type="molecule type" value="Genomic_DNA"/>
</dbReference>
<dbReference type="GO" id="GO:0004497">
    <property type="term" value="F:monooxygenase activity"/>
    <property type="evidence" value="ECO:0007669"/>
    <property type="project" value="UniProtKB-KW"/>
</dbReference>
<evidence type="ECO:0000256" key="2">
    <source>
        <dbReference type="ARBA" id="ARBA00022630"/>
    </source>
</evidence>
<dbReference type="InterPro" id="IPR050493">
    <property type="entry name" value="FAD-dep_Monooxygenase_BioMet"/>
</dbReference>